<comment type="caution">
    <text evidence="1">The sequence shown here is derived from an EMBL/GenBank/DDBJ whole genome shotgun (WGS) entry which is preliminary data.</text>
</comment>
<sequence length="480" mass="54180">MMMRRLLHISIFIVSLFMMISCEKDSKNGNSDTRDFIVAYEEQSISYGEIVDKKELNVIFSEPAAEAGSIEMRVSEVNARYDVDYNTIPSAKAGILTIPFAKGDRKVNFVFNNLIYPYDRSDKTVQFDIVKVNYSIKEPKIQGYNVMVVSFDTAIGGVLTPPIGGPSQPKQVYVDLGGKAMYPVQRDSWDLAFYADKEFRVKLNGSIYMATSALSSTDIDKVRESDVTSLKTQVQIGTFDPANVAYIDAPIGDLTATAIKEVKLNADDNKVYLVNLGFKPGTSSVAAGSVNVTGDTRGWKKIRILRKDQGYLLQYADLNDSTHKEVYIEKKPAYNFVFFSFDTNKIVNVEPTKQKWDLNFTVFTNTVDQNGDPKGSYGYSDFIVNNRYAGVTAYKVTIPEKDKTMYKNFSLADVDKSALSLDLRTIGGTWRDVANDKKLFTNIFYVIKDSKGNYYKMRVLSFMNEKGERGYPRFEYSLLR</sequence>
<dbReference type="CDD" id="cd12105">
    <property type="entry name" value="HmuY"/>
    <property type="match status" value="1"/>
</dbReference>
<dbReference type="AlphaFoldDB" id="A0AAV3EYG6"/>
<protein>
    <recommendedName>
        <fullName evidence="3">HmuY protein</fullName>
    </recommendedName>
</protein>
<dbReference type="RefSeq" id="WP_006264739.1">
    <property type="nucleotide sequence ID" value="NZ_JH590839.1"/>
</dbReference>
<evidence type="ECO:0000313" key="1">
    <source>
        <dbReference type="EMBL" id="EHO05035.1"/>
    </source>
</evidence>
<evidence type="ECO:0008006" key="3">
    <source>
        <dbReference type="Google" id="ProtNLM"/>
    </source>
</evidence>
<evidence type="ECO:0000313" key="2">
    <source>
        <dbReference type="Proteomes" id="UP000004834"/>
    </source>
</evidence>
<reference evidence="1 2" key="1">
    <citation type="submission" date="2011-11" db="EMBL/GenBank/DDBJ databases">
        <title>The Genome Sequence of Myroides odoratimimus CIP 101113.</title>
        <authorList>
            <person name="Earl A."/>
            <person name="Ward D."/>
            <person name="Feldgarden M."/>
            <person name="Gevers D."/>
            <person name="Huys G."/>
            <person name="Young S.K."/>
            <person name="Zeng Q."/>
            <person name="Gargeya S."/>
            <person name="Fitzgerald M."/>
            <person name="Haas B."/>
            <person name="Abouelleil A."/>
            <person name="Alvarado L."/>
            <person name="Arachchi H.M."/>
            <person name="Berlin A."/>
            <person name="Brown A."/>
            <person name="Chapman S.B."/>
            <person name="Chen Z."/>
            <person name="Dunbar C."/>
            <person name="Freedman E."/>
            <person name="Gearin G."/>
            <person name="Goldberg J."/>
            <person name="Griggs A."/>
            <person name="Gujja S."/>
            <person name="Heiman D."/>
            <person name="Howarth C."/>
            <person name="Larson L."/>
            <person name="Lui A."/>
            <person name="MacDonald P.J.P."/>
            <person name="Montmayeur A."/>
            <person name="Murphy C."/>
            <person name="Neiman D."/>
            <person name="Pearson M."/>
            <person name="Priest M."/>
            <person name="Roberts A."/>
            <person name="Saif S."/>
            <person name="Shea T."/>
            <person name="Shenoy N."/>
            <person name="Sisk P."/>
            <person name="Stolte C."/>
            <person name="Sykes S."/>
            <person name="Wortman J."/>
            <person name="Nusbaum C."/>
            <person name="Birren B."/>
        </authorList>
    </citation>
    <scope>NUCLEOTIDE SEQUENCE [LARGE SCALE GENOMIC DNA]</scope>
    <source>
        <strain evidence="1 2">CIP 101113</strain>
    </source>
</reference>
<accession>A0AAV3EYG6</accession>
<name>A0AAV3EYG6_9FLAO</name>
<organism evidence="1 2">
    <name type="scientific">Myroides odoratimimus CIP 101113</name>
    <dbReference type="NCBI Taxonomy" id="883154"/>
    <lineage>
        <taxon>Bacteria</taxon>
        <taxon>Pseudomonadati</taxon>
        <taxon>Bacteroidota</taxon>
        <taxon>Flavobacteriia</taxon>
        <taxon>Flavobacteriales</taxon>
        <taxon>Flavobacteriaceae</taxon>
        <taxon>Myroides</taxon>
    </lineage>
</organism>
<proteinExistence type="predicted"/>
<dbReference type="PROSITE" id="PS51257">
    <property type="entry name" value="PROKAR_LIPOPROTEIN"/>
    <property type="match status" value="1"/>
</dbReference>
<dbReference type="EMBL" id="AGEE01000059">
    <property type="protein sequence ID" value="EHO05035.1"/>
    <property type="molecule type" value="Genomic_DNA"/>
</dbReference>
<dbReference type="Pfam" id="PF14064">
    <property type="entry name" value="HmuY"/>
    <property type="match status" value="2"/>
</dbReference>
<dbReference type="Proteomes" id="UP000004834">
    <property type="component" value="Unassembled WGS sequence"/>
</dbReference>
<dbReference type="InterPro" id="IPR025921">
    <property type="entry name" value="HmuY"/>
</dbReference>
<gene>
    <name evidence="1" type="ORF">HMPREF9715_03632</name>
</gene>